<reference evidence="9 10" key="1">
    <citation type="submission" date="2016-08" db="EMBL/GenBank/DDBJ databases">
        <authorList>
            <person name="Seilhamer J.J."/>
        </authorList>
    </citation>
    <scope>NUCLEOTIDE SEQUENCE [LARGE SCALE GENOMIC DNA]</scope>
    <source>
        <strain evidence="9">ING2-E5A</strain>
    </source>
</reference>
<dbReference type="PANTHER" id="PTHR30026:SF20">
    <property type="entry name" value="OUTER MEMBRANE PROTEIN TOLC"/>
    <property type="match status" value="1"/>
</dbReference>
<dbReference type="EMBL" id="LT608328">
    <property type="protein sequence ID" value="SCM58866.1"/>
    <property type="molecule type" value="Genomic_DNA"/>
</dbReference>
<dbReference type="InterPro" id="IPR051906">
    <property type="entry name" value="TolC-like"/>
</dbReference>
<dbReference type="GO" id="GO:0015562">
    <property type="term" value="F:efflux transmembrane transporter activity"/>
    <property type="evidence" value="ECO:0007669"/>
    <property type="project" value="InterPro"/>
</dbReference>
<evidence type="ECO:0000256" key="4">
    <source>
        <dbReference type="ARBA" id="ARBA00022452"/>
    </source>
</evidence>
<name>A0A1G4G8I4_9BACT</name>
<evidence type="ECO:0000256" key="5">
    <source>
        <dbReference type="ARBA" id="ARBA00022692"/>
    </source>
</evidence>
<keyword evidence="4" id="KW-1134">Transmembrane beta strand</keyword>
<keyword evidence="5" id="KW-0812">Transmembrane</keyword>
<dbReference type="Proteomes" id="UP000178485">
    <property type="component" value="Chromosome i"/>
</dbReference>
<evidence type="ECO:0000313" key="9">
    <source>
        <dbReference type="EMBL" id="SCM58866.1"/>
    </source>
</evidence>
<feature type="signal peptide" evidence="8">
    <location>
        <begin position="1"/>
        <end position="21"/>
    </location>
</feature>
<dbReference type="STRING" id="1642646.ING2E5A_2050"/>
<evidence type="ECO:0000256" key="3">
    <source>
        <dbReference type="ARBA" id="ARBA00022448"/>
    </source>
</evidence>
<feature type="chain" id="PRO_5009603950" evidence="8">
    <location>
        <begin position="22"/>
        <end position="379"/>
    </location>
</feature>
<keyword evidence="8" id="KW-0732">Signal</keyword>
<comment type="subcellular location">
    <subcellularLocation>
        <location evidence="1">Cell outer membrane</location>
    </subcellularLocation>
</comment>
<keyword evidence="6" id="KW-0472">Membrane</keyword>
<evidence type="ECO:0000256" key="1">
    <source>
        <dbReference type="ARBA" id="ARBA00004442"/>
    </source>
</evidence>
<dbReference type="KEGG" id="pmuc:ING2E5A_2050"/>
<accession>A0A1G4G8I4</accession>
<evidence type="ECO:0000256" key="6">
    <source>
        <dbReference type="ARBA" id="ARBA00023136"/>
    </source>
</evidence>
<keyword evidence="3" id="KW-0813">Transport</keyword>
<dbReference type="GO" id="GO:1990281">
    <property type="term" value="C:efflux pump complex"/>
    <property type="evidence" value="ECO:0007669"/>
    <property type="project" value="TreeGrafter"/>
</dbReference>
<dbReference type="PANTHER" id="PTHR30026">
    <property type="entry name" value="OUTER MEMBRANE PROTEIN TOLC"/>
    <property type="match status" value="1"/>
</dbReference>
<organism evidence="9 10">
    <name type="scientific">Petrimonas mucosa</name>
    <dbReference type="NCBI Taxonomy" id="1642646"/>
    <lineage>
        <taxon>Bacteria</taxon>
        <taxon>Pseudomonadati</taxon>
        <taxon>Bacteroidota</taxon>
        <taxon>Bacteroidia</taxon>
        <taxon>Bacteroidales</taxon>
        <taxon>Dysgonomonadaceae</taxon>
        <taxon>Petrimonas</taxon>
    </lineage>
</organism>
<evidence type="ECO:0000256" key="7">
    <source>
        <dbReference type="ARBA" id="ARBA00023237"/>
    </source>
</evidence>
<evidence type="ECO:0000313" key="10">
    <source>
        <dbReference type="Proteomes" id="UP000178485"/>
    </source>
</evidence>
<dbReference type="AlphaFoldDB" id="A0A1G4G8I4"/>
<dbReference type="Gene3D" id="1.20.1600.10">
    <property type="entry name" value="Outer membrane efflux proteins (OEP)"/>
    <property type="match status" value="1"/>
</dbReference>
<keyword evidence="7" id="KW-0998">Cell outer membrane</keyword>
<dbReference type="Pfam" id="PF02321">
    <property type="entry name" value="OEP"/>
    <property type="match status" value="1"/>
</dbReference>
<keyword evidence="10" id="KW-1185">Reference proteome</keyword>
<evidence type="ECO:0000256" key="2">
    <source>
        <dbReference type="ARBA" id="ARBA00007613"/>
    </source>
</evidence>
<gene>
    <name evidence="9" type="ORF">ING2E5A_2050</name>
</gene>
<comment type="similarity">
    <text evidence="2">Belongs to the outer membrane factor (OMF) (TC 1.B.17) family.</text>
</comment>
<dbReference type="GO" id="GO:0009279">
    <property type="term" value="C:cell outer membrane"/>
    <property type="evidence" value="ECO:0007669"/>
    <property type="project" value="UniProtKB-SubCell"/>
</dbReference>
<proteinExistence type="inferred from homology"/>
<protein>
    <submittedName>
        <fullName evidence="9">Transporter</fullName>
    </submittedName>
</protein>
<dbReference type="InterPro" id="IPR003423">
    <property type="entry name" value="OMP_efflux"/>
</dbReference>
<dbReference type="SUPFAM" id="SSF56954">
    <property type="entry name" value="Outer membrane efflux proteins (OEP)"/>
    <property type="match status" value="1"/>
</dbReference>
<evidence type="ECO:0000256" key="8">
    <source>
        <dbReference type="SAM" id="SignalP"/>
    </source>
</evidence>
<sequence>MKSKILLLCLISPWLWHAVQAQPITIDECYALARENYPAIRQFDLIAKTSRLDIQEANLHYLPQVTLSGQATYQSEVVDYTEIFGGSPLPSGITLPVLSRDQYRVLGEISQLIYDGGQIRQLKDRLRANRQVEESNLEITLYAINSRINTIYFSILLMDAQQQQIELSRSNLRHQLEKSEAALANGMAFRSNVSELKAELLQYEMQLTECKSHRTALLKILSLFTGRMLAEDIELIMPRIEARSASINRPELKWFDSRVALYDAQRHQLRPAYLPKITAFLQGAYGRPTLNMLKNESGPWLVTGLRFNWSLSQLYSLDNRKRSITLFQQAVDTERETFLLNTKMELVQQDEQVNKYEQLIKQDEDIIALRAAVTRSAEA</sequence>
<dbReference type="RefSeq" id="WP_083373287.1">
    <property type="nucleotide sequence ID" value="NZ_LT608328.1"/>
</dbReference>
<dbReference type="GO" id="GO:0015288">
    <property type="term" value="F:porin activity"/>
    <property type="evidence" value="ECO:0007669"/>
    <property type="project" value="TreeGrafter"/>
</dbReference>